<reference evidence="1 2" key="1">
    <citation type="journal article" date="2014" name="Genome Announc.">
        <title>Whole Genome Sequence of the Probiotic Strain Lactobacillus paracasei N1115, Isolated from Traditional Chinese Fermented Milk.</title>
        <authorList>
            <person name="Wang S."/>
            <person name="Zhu H."/>
            <person name="He F."/>
            <person name="Luo Y."/>
            <person name="Kang Z."/>
            <person name="Lu C."/>
            <person name="Feng L."/>
            <person name="Lu X."/>
            <person name="Xue Y."/>
            <person name="Wang H."/>
        </authorList>
    </citation>
    <scope>NUCLEOTIDE SEQUENCE [LARGE SCALE GENOMIC DNA]</scope>
    <source>
        <strain evidence="1 2">N1115</strain>
    </source>
</reference>
<evidence type="ECO:0000313" key="2">
    <source>
        <dbReference type="Proteomes" id="UP000019441"/>
    </source>
</evidence>
<protein>
    <submittedName>
        <fullName evidence="1">Uncharacterized protein</fullName>
    </submittedName>
</protein>
<name>A0A806LK63_LACPA</name>
<organism evidence="1 2">
    <name type="scientific">Lacticaseibacillus paracasei N1115</name>
    <dbReference type="NCBI Taxonomy" id="1446494"/>
    <lineage>
        <taxon>Bacteria</taxon>
        <taxon>Bacillati</taxon>
        <taxon>Bacillota</taxon>
        <taxon>Bacilli</taxon>
        <taxon>Lactobacillales</taxon>
        <taxon>Lactobacillaceae</taxon>
        <taxon>Lacticaseibacillus</taxon>
    </lineage>
</organism>
<dbReference type="RefSeq" id="WP_019885640.1">
    <property type="nucleotide sequence ID" value="NZ_CP007122.1"/>
</dbReference>
<sequence>MDIKKVRTDWKGDPIYSGDEIIANVGPEGDTIKDDPAEIRKYILQELSGVAIAADY</sequence>
<dbReference type="EMBL" id="CP007122">
    <property type="protein sequence ID" value="AHJ33697.1"/>
    <property type="molecule type" value="Genomic_DNA"/>
</dbReference>
<gene>
    <name evidence="1" type="ORF">AF91_11180</name>
</gene>
<proteinExistence type="predicted"/>
<dbReference type="Proteomes" id="UP000019441">
    <property type="component" value="Chromosome"/>
</dbReference>
<evidence type="ECO:0000313" key="1">
    <source>
        <dbReference type="EMBL" id="AHJ33697.1"/>
    </source>
</evidence>
<accession>A0A806LK63</accession>
<dbReference type="AlphaFoldDB" id="A0A806LK63"/>
<dbReference type="KEGG" id="lpq:AF91_11180"/>